<evidence type="ECO:0000313" key="6">
    <source>
        <dbReference type="Proteomes" id="UP000664521"/>
    </source>
</evidence>
<dbReference type="Pfam" id="PF25078">
    <property type="entry name" value="DUF7801"/>
    <property type="match status" value="1"/>
</dbReference>
<dbReference type="EMBL" id="CAJPDS010000073">
    <property type="protein sequence ID" value="CAF9934179.1"/>
    <property type="molecule type" value="Genomic_DNA"/>
</dbReference>
<feature type="coiled-coil region" evidence="1">
    <location>
        <begin position="602"/>
        <end position="689"/>
    </location>
</feature>
<dbReference type="InterPro" id="IPR056703">
    <property type="entry name" value="DUF7801"/>
</dbReference>
<accession>A0A8H3IZ33</accession>
<dbReference type="Pfam" id="PF15456">
    <property type="entry name" value="Uds1"/>
    <property type="match status" value="1"/>
</dbReference>
<evidence type="ECO:0000259" key="3">
    <source>
        <dbReference type="Pfam" id="PF15456"/>
    </source>
</evidence>
<dbReference type="InterPro" id="IPR029191">
    <property type="entry name" value="Uds1"/>
</dbReference>
<evidence type="ECO:0000313" key="5">
    <source>
        <dbReference type="EMBL" id="CAF9934179.1"/>
    </source>
</evidence>
<feature type="coiled-coil region" evidence="1">
    <location>
        <begin position="177"/>
        <end position="211"/>
    </location>
</feature>
<organism evidence="5 6">
    <name type="scientific">Heterodermia speciosa</name>
    <dbReference type="NCBI Taxonomy" id="116794"/>
    <lineage>
        <taxon>Eukaryota</taxon>
        <taxon>Fungi</taxon>
        <taxon>Dikarya</taxon>
        <taxon>Ascomycota</taxon>
        <taxon>Pezizomycotina</taxon>
        <taxon>Lecanoromycetes</taxon>
        <taxon>OSLEUM clade</taxon>
        <taxon>Lecanoromycetidae</taxon>
        <taxon>Caliciales</taxon>
        <taxon>Physciaceae</taxon>
        <taxon>Heterodermia</taxon>
    </lineage>
</organism>
<evidence type="ECO:0008006" key="7">
    <source>
        <dbReference type="Google" id="ProtNLM"/>
    </source>
</evidence>
<dbReference type="Proteomes" id="UP000664521">
    <property type="component" value="Unassembled WGS sequence"/>
</dbReference>
<feature type="region of interest" description="Disordered" evidence="2">
    <location>
        <begin position="272"/>
        <end position="292"/>
    </location>
</feature>
<feature type="compositionally biased region" description="Polar residues" evidence="2">
    <location>
        <begin position="871"/>
        <end position="882"/>
    </location>
</feature>
<gene>
    <name evidence="5" type="ORF">HETSPECPRED_009131</name>
</gene>
<protein>
    <recommendedName>
        <fullName evidence="7">Up-regulated during septation protein 1 domain-containing protein</fullName>
    </recommendedName>
</protein>
<dbReference type="PANTHER" id="PTHR23159:SF31">
    <property type="entry name" value="CENTROSOME-ASSOCIATED PROTEIN CEP250 ISOFORM X1"/>
    <property type="match status" value="1"/>
</dbReference>
<reference evidence="5" key="1">
    <citation type="submission" date="2021-03" db="EMBL/GenBank/DDBJ databases">
        <authorList>
            <person name="Tagirdzhanova G."/>
        </authorList>
    </citation>
    <scope>NUCLEOTIDE SEQUENCE</scope>
</reference>
<feature type="region of interest" description="Disordered" evidence="2">
    <location>
        <begin position="698"/>
        <end position="719"/>
    </location>
</feature>
<dbReference type="PANTHER" id="PTHR23159">
    <property type="entry name" value="CENTROSOMAL PROTEIN 2"/>
    <property type="match status" value="1"/>
</dbReference>
<feature type="compositionally biased region" description="Polar residues" evidence="2">
    <location>
        <begin position="280"/>
        <end position="292"/>
    </location>
</feature>
<keyword evidence="1" id="KW-0175">Coiled coil</keyword>
<feature type="coiled-coil region" evidence="1">
    <location>
        <begin position="365"/>
        <end position="392"/>
    </location>
</feature>
<evidence type="ECO:0000259" key="4">
    <source>
        <dbReference type="Pfam" id="PF25078"/>
    </source>
</evidence>
<proteinExistence type="predicted"/>
<sequence>MNRNRGRQTSFSSNPDSRYGIGLHGQFPPAARVLLDGYTEGSNSQQRYDSVCLLRTPFAARTDFGQMNGNSLLNSTLPNVSDPVVMQSLMETAMDESQGFQIMSQDDSDAIRKELSVLATRVDGTKRKLVLEIKLRDAAQSLNRLQDAPESVEASPKPAKRHRRSVLGSRGSLNDILNKTDDELAVSTRKCDELAQELWSLEKRVECLQTRLLEHTAAVLQKTHKGFLENEAPTSGSNGSSGGFNGRDRYQTFDLTRDFDDSGFLSTLDSFLDHPELRSNGPTSTKSPDYTQQTHAILETERKLENLNSRLRESIARITSTSQPKAVPPVRGFETGQKPESLLDDQLQYLAECFTTLQESQGTLKQEVKRSADITEEKLENLNTQLREIITRSFKGQESEYPLPPGLGSKGPESQIHYLEAGLDTVQQWVQQLNDEKDTLSSQTADREGKTSQYDAVLLGLWEILLGGEEEARRQDPIQREARSEGFSIQAFSAKVQNLFARATGLQEQKEILARQVQQQRELNSNFDSQKNRVTEISVELKQAKQSLSEREQEINEARHNIVLMTARMDAMKQEACLLEQQQSTDQEKALETKKEGRKVNDEQLQAELEEKKRLITDLEIELAETKDDFGISNAGMLGTLEESDKRIQSLNNDLQISRNEQDRSQNEMRELEGQVVILQTELTVARAELDGAYGTRAQRAAEQASNPAKQQEFEELSSRNKDLSADLVEMKNRHQAAEHANIDLNQRMQTLQRELTETIGEYEAMTRASIEFEREREQIESNLDALRERCESAEGQLSEEKVRWLGMKSPGSTMDSMSQGTTSTQVLKNEFKKMMRDTRAENMRALRYEQEERRKLEALLRTMKRDQAPGKSSLSQSMTAT</sequence>
<evidence type="ECO:0000256" key="1">
    <source>
        <dbReference type="SAM" id="Coils"/>
    </source>
</evidence>
<feature type="region of interest" description="Disordered" evidence="2">
    <location>
        <begin position="863"/>
        <end position="882"/>
    </location>
</feature>
<dbReference type="AlphaFoldDB" id="A0A8H3IZ33"/>
<feature type="domain" description="DUF7801" evidence="4">
    <location>
        <begin position="659"/>
        <end position="807"/>
    </location>
</feature>
<feature type="domain" description="Up-regulated during septation protein 1" evidence="3">
    <location>
        <begin position="86"/>
        <end position="221"/>
    </location>
</feature>
<evidence type="ECO:0000256" key="2">
    <source>
        <dbReference type="SAM" id="MobiDB-lite"/>
    </source>
</evidence>
<dbReference type="OrthoDB" id="5569911at2759"/>
<name>A0A8H3IZ33_9LECA</name>
<feature type="region of interest" description="Disordered" evidence="2">
    <location>
        <begin position="144"/>
        <end position="166"/>
    </location>
</feature>
<keyword evidence="6" id="KW-1185">Reference proteome</keyword>
<comment type="caution">
    <text evidence="5">The sequence shown here is derived from an EMBL/GenBank/DDBJ whole genome shotgun (WGS) entry which is preliminary data.</text>
</comment>
<feature type="coiled-coil region" evidence="1">
    <location>
        <begin position="503"/>
        <end position="575"/>
    </location>
</feature>